<dbReference type="InterPro" id="IPR003593">
    <property type="entry name" value="AAA+_ATPase"/>
</dbReference>
<feature type="domain" description="AAA+ ATPase" evidence="8">
    <location>
        <begin position="347"/>
        <end position="510"/>
    </location>
</feature>
<dbReference type="AlphaFoldDB" id="A0A850RD22"/>
<dbReference type="EMBL" id="JABZEC010000012">
    <property type="protein sequence ID" value="NVY97176.1"/>
    <property type="molecule type" value="Genomic_DNA"/>
</dbReference>
<dbReference type="PANTHER" id="PTHR43394">
    <property type="entry name" value="ATP-DEPENDENT PERMEASE MDL1, MITOCHONDRIAL"/>
    <property type="match status" value="1"/>
</dbReference>
<name>A0A850RD22_9LACO</name>
<evidence type="ECO:0000256" key="4">
    <source>
        <dbReference type="ARBA" id="ARBA00022840"/>
    </source>
</evidence>
<dbReference type="GO" id="GO:0005524">
    <property type="term" value="F:ATP binding"/>
    <property type="evidence" value="ECO:0007669"/>
    <property type="project" value="UniProtKB-KW"/>
</dbReference>
<dbReference type="InterPro" id="IPR017871">
    <property type="entry name" value="ABC_transporter-like_CS"/>
</dbReference>
<evidence type="ECO:0000256" key="3">
    <source>
        <dbReference type="ARBA" id="ARBA00022741"/>
    </source>
</evidence>
<evidence type="ECO:0000256" key="2">
    <source>
        <dbReference type="ARBA" id="ARBA00022692"/>
    </source>
</evidence>
<evidence type="ECO:0000256" key="1">
    <source>
        <dbReference type="ARBA" id="ARBA00004651"/>
    </source>
</evidence>
<evidence type="ECO:0000313" key="10">
    <source>
        <dbReference type="Proteomes" id="UP000563523"/>
    </source>
</evidence>
<dbReference type="InterPro" id="IPR003439">
    <property type="entry name" value="ABC_transporter-like_ATP-bd"/>
</dbReference>
<dbReference type="Gene3D" id="3.40.50.300">
    <property type="entry name" value="P-loop containing nucleotide triphosphate hydrolases"/>
    <property type="match status" value="1"/>
</dbReference>
<feature type="transmembrane region" description="Helical" evidence="7">
    <location>
        <begin position="275"/>
        <end position="297"/>
    </location>
</feature>
<dbReference type="SMART" id="SM00382">
    <property type="entry name" value="AAA"/>
    <property type="match status" value="1"/>
</dbReference>
<comment type="caution">
    <text evidence="9">The sequence shown here is derived from an EMBL/GenBank/DDBJ whole genome shotgun (WGS) entry which is preliminary data.</text>
</comment>
<dbReference type="PROSITE" id="PS00211">
    <property type="entry name" value="ABC_TRANSPORTER_1"/>
    <property type="match status" value="1"/>
</dbReference>
<dbReference type="InterPro" id="IPR039421">
    <property type="entry name" value="Type_1_exporter"/>
</dbReference>
<dbReference type="SUPFAM" id="SSF52540">
    <property type="entry name" value="P-loop containing nucleoside triphosphate hydrolases"/>
    <property type="match status" value="1"/>
</dbReference>
<evidence type="ECO:0000256" key="5">
    <source>
        <dbReference type="ARBA" id="ARBA00022989"/>
    </source>
</evidence>
<dbReference type="RefSeq" id="WP_176943342.1">
    <property type="nucleotide sequence ID" value="NZ_JABZEC010000012.1"/>
</dbReference>
<keyword evidence="3" id="KW-0547">Nucleotide-binding</keyword>
<keyword evidence="10" id="KW-1185">Reference proteome</keyword>
<proteinExistence type="predicted"/>
<dbReference type="InterPro" id="IPR036640">
    <property type="entry name" value="ABC1_TM_sf"/>
</dbReference>
<dbReference type="InterPro" id="IPR027417">
    <property type="entry name" value="P-loop_NTPase"/>
</dbReference>
<organism evidence="9 10">
    <name type="scientific">Bombilactobacillus apium</name>
    <dbReference type="NCBI Taxonomy" id="2675299"/>
    <lineage>
        <taxon>Bacteria</taxon>
        <taxon>Bacillati</taxon>
        <taxon>Bacillota</taxon>
        <taxon>Bacilli</taxon>
        <taxon>Lactobacillales</taxon>
        <taxon>Lactobacillaceae</taxon>
        <taxon>Bombilactobacillus</taxon>
    </lineage>
</organism>
<gene>
    <name evidence="9" type="ORF">HU830_08590</name>
</gene>
<dbReference type="SUPFAM" id="SSF90123">
    <property type="entry name" value="ABC transporter transmembrane region"/>
    <property type="match status" value="1"/>
</dbReference>
<keyword evidence="4 9" id="KW-0067">ATP-binding</keyword>
<dbReference type="GO" id="GO:0005886">
    <property type="term" value="C:plasma membrane"/>
    <property type="evidence" value="ECO:0007669"/>
    <property type="project" value="UniProtKB-SubCell"/>
</dbReference>
<feature type="transmembrane region" description="Helical" evidence="7">
    <location>
        <begin position="124"/>
        <end position="145"/>
    </location>
</feature>
<protein>
    <submittedName>
        <fullName evidence="9">ABC transporter ATP-binding protein/permease</fullName>
    </submittedName>
</protein>
<keyword evidence="6 7" id="KW-0472">Membrane</keyword>
<dbReference type="GO" id="GO:0016887">
    <property type="term" value="F:ATP hydrolysis activity"/>
    <property type="evidence" value="ECO:0007669"/>
    <property type="project" value="InterPro"/>
</dbReference>
<sequence length="518" mass="59013">MMLEFSYKITKSSFIKIAFIITITLIRSFVLLLPAYLIKVIVNDTLPSKNIMSLVLIATLIAVIPFFTNFLISIDLKLSSYVLGNGELLAKKRLSSVIFLGVQDKYKSKVLHILANEIPNVAKFYFRNVGSVIWILGTNLVGFGMVLKSNLLLGTIFVGTILLGGLILFPFYKKYMIIEEELNDIKIIQNNQSVFLDEIKDGILINDKIPKKLVYDFKLSNANSTILQKKIVRQEQKILFFIDFLKKLIIFEIFFGGFFILRIHNIGVLVESYQISIWLLPSVTLLIQIILSTLNILPQINNINKNNFYLSENELQMLDVKFSGEGLEIISGKLGDFDLKRKLSLNYGAIYSLEGNVGVGKTTVLTHLSKDLKKKKYKVWLSSSRPIIFNDTIKNNILLGQKISKDEFEEKLIKYGFSEKILSRLDESIDEVKVSGGEAQMIELARLLLGRKNPDLIIFDESFSALDNVTFNKVWKGIMSNFKDRIILVISHNMPKQIEIGKEIQFADYFRYGGKAHD</sequence>
<reference evidence="9 10" key="1">
    <citation type="submission" date="2020-06" db="EMBL/GenBank/DDBJ databases">
        <authorList>
            <person name="Kang J."/>
        </authorList>
    </citation>
    <scope>NUCLEOTIDE SEQUENCE [LARGE SCALE GENOMIC DNA]</scope>
    <source>
        <strain evidence="9 10">DCY120</strain>
    </source>
</reference>
<dbReference type="Pfam" id="PF00005">
    <property type="entry name" value="ABC_tran"/>
    <property type="match status" value="1"/>
</dbReference>
<accession>A0A850RD22</accession>
<feature type="transmembrane region" description="Helical" evidence="7">
    <location>
        <begin position="50"/>
        <end position="72"/>
    </location>
</feature>
<dbReference type="PANTHER" id="PTHR43394:SF1">
    <property type="entry name" value="ATP-BINDING CASSETTE SUB-FAMILY B MEMBER 10, MITOCHONDRIAL"/>
    <property type="match status" value="1"/>
</dbReference>
<feature type="transmembrane region" description="Helical" evidence="7">
    <location>
        <begin position="151"/>
        <end position="172"/>
    </location>
</feature>
<dbReference type="GO" id="GO:0015421">
    <property type="term" value="F:ABC-type oligopeptide transporter activity"/>
    <property type="evidence" value="ECO:0007669"/>
    <property type="project" value="TreeGrafter"/>
</dbReference>
<evidence type="ECO:0000313" key="9">
    <source>
        <dbReference type="EMBL" id="NVY97176.1"/>
    </source>
</evidence>
<evidence type="ECO:0000256" key="6">
    <source>
        <dbReference type="ARBA" id="ARBA00023136"/>
    </source>
</evidence>
<keyword evidence="5 7" id="KW-1133">Transmembrane helix</keyword>
<keyword evidence="2 7" id="KW-0812">Transmembrane</keyword>
<feature type="transmembrane region" description="Helical" evidence="7">
    <location>
        <begin position="238"/>
        <end position="263"/>
    </location>
</feature>
<feature type="transmembrane region" description="Helical" evidence="7">
    <location>
        <begin position="12"/>
        <end position="38"/>
    </location>
</feature>
<evidence type="ECO:0000259" key="8">
    <source>
        <dbReference type="SMART" id="SM00382"/>
    </source>
</evidence>
<evidence type="ECO:0000256" key="7">
    <source>
        <dbReference type="SAM" id="Phobius"/>
    </source>
</evidence>
<dbReference type="Proteomes" id="UP000563523">
    <property type="component" value="Unassembled WGS sequence"/>
</dbReference>
<comment type="subcellular location">
    <subcellularLocation>
        <location evidence="1">Cell membrane</location>
        <topology evidence="1">Multi-pass membrane protein</topology>
    </subcellularLocation>
</comment>